<gene>
    <name evidence="2" type="ORF">HGB44_27295</name>
</gene>
<protein>
    <submittedName>
        <fullName evidence="2">Uncharacterized protein</fullName>
    </submittedName>
</protein>
<sequence>MATGHQRPSVLPRPVTGVFVRQIIRSACPGHFALVWLDALPPAEDVVPDEGVEFVDDLPAVCREPGEPLPAEFTEAFANGFRQGWRARGRGVPPHTVRVVLRDAVWRGNDSNRWSFEQAGRVAAREVLDCVREDRSPRPAGRPVRPGSSIPPMPRTLPSRRPSPD</sequence>
<proteinExistence type="predicted"/>
<dbReference type="Gene3D" id="3.30.230.10">
    <property type="match status" value="1"/>
</dbReference>
<dbReference type="InterPro" id="IPR020568">
    <property type="entry name" value="Ribosomal_Su5_D2-typ_SF"/>
</dbReference>
<dbReference type="InterPro" id="IPR014721">
    <property type="entry name" value="Ribsml_uS5_D2-typ_fold_subgr"/>
</dbReference>
<evidence type="ECO:0000313" key="3">
    <source>
        <dbReference type="Proteomes" id="UP000553209"/>
    </source>
</evidence>
<accession>A0A7X6RSU8</accession>
<dbReference type="Proteomes" id="UP000553209">
    <property type="component" value="Unassembled WGS sequence"/>
</dbReference>
<organism evidence="2 3">
    <name type="scientific">Nocardiopsis alborubida</name>
    <dbReference type="NCBI Taxonomy" id="146802"/>
    <lineage>
        <taxon>Bacteria</taxon>
        <taxon>Bacillati</taxon>
        <taxon>Actinomycetota</taxon>
        <taxon>Actinomycetes</taxon>
        <taxon>Streptosporangiales</taxon>
        <taxon>Nocardiopsidaceae</taxon>
        <taxon>Nocardiopsis</taxon>
    </lineage>
</organism>
<dbReference type="RefSeq" id="WP_061082575.1">
    <property type="nucleotide sequence ID" value="NZ_JAAXPG010000035.1"/>
</dbReference>
<comment type="caution">
    <text evidence="2">The sequence shown here is derived from an EMBL/GenBank/DDBJ whole genome shotgun (WGS) entry which is preliminary data.</text>
</comment>
<dbReference type="EMBL" id="JAAXPG010000035">
    <property type="protein sequence ID" value="NKZ01350.1"/>
    <property type="molecule type" value="Genomic_DNA"/>
</dbReference>
<feature type="region of interest" description="Disordered" evidence="1">
    <location>
        <begin position="131"/>
        <end position="165"/>
    </location>
</feature>
<reference evidence="2 3" key="1">
    <citation type="submission" date="2020-04" db="EMBL/GenBank/DDBJ databases">
        <title>MicrobeNet Type strains.</title>
        <authorList>
            <person name="Nicholson A.C."/>
        </authorList>
    </citation>
    <scope>NUCLEOTIDE SEQUENCE [LARGE SCALE GENOMIC DNA]</scope>
    <source>
        <strain evidence="2 3">ATCC 23612</strain>
    </source>
</reference>
<dbReference type="SUPFAM" id="SSF54211">
    <property type="entry name" value="Ribosomal protein S5 domain 2-like"/>
    <property type="match status" value="1"/>
</dbReference>
<dbReference type="AlphaFoldDB" id="A0A7X6RSU8"/>
<name>A0A7X6RSU8_9ACTN</name>
<keyword evidence="3" id="KW-1185">Reference proteome</keyword>
<evidence type="ECO:0000256" key="1">
    <source>
        <dbReference type="SAM" id="MobiDB-lite"/>
    </source>
</evidence>
<evidence type="ECO:0000313" key="2">
    <source>
        <dbReference type="EMBL" id="NKZ01350.1"/>
    </source>
</evidence>